<evidence type="ECO:0000259" key="4">
    <source>
        <dbReference type="Pfam" id="PF12802"/>
    </source>
</evidence>
<evidence type="ECO:0000256" key="3">
    <source>
        <dbReference type="ARBA" id="ARBA00023163"/>
    </source>
</evidence>
<dbReference type="GO" id="GO:0003677">
    <property type="term" value="F:DNA binding"/>
    <property type="evidence" value="ECO:0007669"/>
    <property type="project" value="UniProtKB-KW"/>
</dbReference>
<keyword evidence="1" id="KW-0805">Transcription regulation</keyword>
<dbReference type="PANTHER" id="PTHR38465:SF2">
    <property type="entry name" value="HTH-TYPE TRANSCRIPTIONAL REGULATOR MMPR5"/>
    <property type="match status" value="1"/>
</dbReference>
<dbReference type="InterPro" id="IPR000835">
    <property type="entry name" value="HTH_MarR-typ"/>
</dbReference>
<dbReference type="Pfam" id="PF12802">
    <property type="entry name" value="MarR_2"/>
    <property type="match status" value="1"/>
</dbReference>
<dbReference type="PANTHER" id="PTHR38465">
    <property type="entry name" value="HTH-TYPE TRANSCRIPTIONAL REGULATOR MJ1563-RELATED"/>
    <property type="match status" value="1"/>
</dbReference>
<proteinExistence type="predicted"/>
<keyword evidence="3" id="KW-0804">Transcription</keyword>
<dbReference type="InterPro" id="IPR036388">
    <property type="entry name" value="WH-like_DNA-bd_sf"/>
</dbReference>
<protein>
    <submittedName>
        <fullName evidence="5">MarR family transcriptional regulator</fullName>
    </submittedName>
</protein>
<dbReference type="SUPFAM" id="SSF46785">
    <property type="entry name" value="Winged helix' DNA-binding domain"/>
    <property type="match status" value="1"/>
</dbReference>
<keyword evidence="2" id="KW-0238">DNA-binding</keyword>
<dbReference type="InterPro" id="IPR052362">
    <property type="entry name" value="HTH-GbsR_regulator"/>
</dbReference>
<name>A0A263D4C6_9PSEU</name>
<dbReference type="GO" id="GO:0003700">
    <property type="term" value="F:DNA-binding transcription factor activity"/>
    <property type="evidence" value="ECO:0007669"/>
    <property type="project" value="InterPro"/>
</dbReference>
<reference evidence="5 6" key="1">
    <citation type="submission" date="2017-07" db="EMBL/GenBank/DDBJ databases">
        <title>Amycolatopsis antarcticus sp. nov., isolated from the surface of an Antarcticus brown macroalga.</title>
        <authorList>
            <person name="Wang J."/>
            <person name="Leiva S."/>
            <person name="Huang J."/>
            <person name="Huang Y."/>
        </authorList>
    </citation>
    <scope>NUCLEOTIDE SEQUENCE [LARGE SCALE GENOMIC DNA]</scope>
    <source>
        <strain evidence="5 6">AU-G6</strain>
    </source>
</reference>
<sequence length="164" mass="18192">MSPTPQREPDGRDSGAVARFVEDFALVLTTAGMQRMPARVLTALLADQQGSLTASEIAENLRISPAAVSGAVRYLTQVGLVRRGRAPGERRDHYYIGNDVWYEAVGRRDTIYQRLGDILDEGVEAVGQDSPAGERLTETRDFFLYLAKELPALIERWREERAAG</sequence>
<feature type="domain" description="HTH marR-type" evidence="4">
    <location>
        <begin position="32"/>
        <end position="91"/>
    </location>
</feature>
<gene>
    <name evidence="5" type="ORF">CFN78_10690</name>
</gene>
<dbReference type="OrthoDB" id="67158at2"/>
<dbReference type="Gene3D" id="1.10.10.10">
    <property type="entry name" value="Winged helix-like DNA-binding domain superfamily/Winged helix DNA-binding domain"/>
    <property type="match status" value="1"/>
</dbReference>
<evidence type="ECO:0000256" key="2">
    <source>
        <dbReference type="ARBA" id="ARBA00023125"/>
    </source>
</evidence>
<accession>A0A263D4C6</accession>
<dbReference type="Proteomes" id="UP000242444">
    <property type="component" value="Unassembled WGS sequence"/>
</dbReference>
<dbReference type="Gene3D" id="1.10.287.160">
    <property type="entry name" value="HR1 repeat"/>
    <property type="match status" value="1"/>
</dbReference>
<dbReference type="InterPro" id="IPR011991">
    <property type="entry name" value="ArsR-like_HTH"/>
</dbReference>
<dbReference type="AlphaFoldDB" id="A0A263D4C6"/>
<dbReference type="RefSeq" id="WP_094862568.1">
    <property type="nucleotide sequence ID" value="NZ_NKYE01000005.1"/>
</dbReference>
<comment type="caution">
    <text evidence="5">The sequence shown here is derived from an EMBL/GenBank/DDBJ whole genome shotgun (WGS) entry which is preliminary data.</text>
</comment>
<dbReference type="EMBL" id="NKYE01000005">
    <property type="protein sequence ID" value="OZM73313.1"/>
    <property type="molecule type" value="Genomic_DNA"/>
</dbReference>
<dbReference type="InterPro" id="IPR036390">
    <property type="entry name" value="WH_DNA-bd_sf"/>
</dbReference>
<dbReference type="InParanoid" id="A0A263D4C6"/>
<keyword evidence="6" id="KW-1185">Reference proteome</keyword>
<evidence type="ECO:0000313" key="5">
    <source>
        <dbReference type="EMBL" id="OZM73313.1"/>
    </source>
</evidence>
<organism evidence="5 6">
    <name type="scientific">Amycolatopsis antarctica</name>
    <dbReference type="NCBI Taxonomy" id="1854586"/>
    <lineage>
        <taxon>Bacteria</taxon>
        <taxon>Bacillati</taxon>
        <taxon>Actinomycetota</taxon>
        <taxon>Actinomycetes</taxon>
        <taxon>Pseudonocardiales</taxon>
        <taxon>Pseudonocardiaceae</taxon>
        <taxon>Amycolatopsis</taxon>
    </lineage>
</organism>
<dbReference type="CDD" id="cd00090">
    <property type="entry name" value="HTH_ARSR"/>
    <property type="match status" value="1"/>
</dbReference>
<evidence type="ECO:0000256" key="1">
    <source>
        <dbReference type="ARBA" id="ARBA00023015"/>
    </source>
</evidence>
<evidence type="ECO:0000313" key="6">
    <source>
        <dbReference type="Proteomes" id="UP000242444"/>
    </source>
</evidence>